<accession>A0A5Q2WNR2</accession>
<sequence>MSERAEEVRVSVAEILASVGMAQVVLSVEEMKMVRDLLRQAETESLLGWPKPDQAETIARVADRIDNLIERMEE</sequence>
<proteinExistence type="predicted"/>
<evidence type="ECO:0000313" key="2">
    <source>
        <dbReference type="Proteomes" id="UP000364713"/>
    </source>
</evidence>
<dbReference type="EMBL" id="MN369753">
    <property type="protein sequence ID" value="QGH79261.1"/>
    <property type="molecule type" value="Genomic_DNA"/>
</dbReference>
<gene>
    <name evidence="1" type="primary">18</name>
    <name evidence="1" type="ORF">SEA_SUKKUPI_18</name>
</gene>
<keyword evidence="2" id="KW-1185">Reference proteome</keyword>
<organism evidence="1 2">
    <name type="scientific">Gordonia phage Sukkupi</name>
    <dbReference type="NCBI Taxonomy" id="2653747"/>
    <lineage>
        <taxon>Viruses</taxon>
        <taxon>Duplodnaviria</taxon>
        <taxon>Heunggongvirae</taxon>
        <taxon>Uroviricota</taxon>
        <taxon>Caudoviricetes</taxon>
        <taxon>Zierdtviridae</taxon>
        <taxon>Emilbogenvirinae</taxon>
        <taxon>Sukkupivirus</taxon>
        <taxon>Sukkupivirus sukkupi</taxon>
    </lineage>
</organism>
<dbReference type="GeneID" id="65122545"/>
<dbReference type="KEGG" id="vg:65122545"/>
<dbReference type="Proteomes" id="UP000364713">
    <property type="component" value="Segment"/>
</dbReference>
<name>A0A5Q2WNR2_9CAUD</name>
<reference evidence="1 2" key="1">
    <citation type="submission" date="2019-08" db="EMBL/GenBank/DDBJ databases">
        <authorList>
            <person name="Cotto-Pereira A.M."/>
            <person name="Aviles-Rivera I.N."/>
            <person name="Cartagena-Torres H."/>
            <person name="Gonzalez-Negron N.G."/>
            <person name="Millan-Laboy A.S."/>
            <person name="Rios-Rosa Y."/>
            <person name="Rivera-Cruz A."/>
            <person name="Rivera-Espinal N.S."/>
            <person name="Rodriguez-Cotto F.E."/>
            <person name="Rosa-Flores A.N."/>
            <person name="Fernandez-Martinez M."/>
            <person name="Rubin M.R."/>
            <person name="Vazquez E."/>
            <person name="Washington J.M."/>
            <person name="Garlena R.A."/>
            <person name="Russell D.A."/>
            <person name="Pope W.H."/>
            <person name="Jacobs-Sera D."/>
            <person name="Hatfull G.F."/>
        </authorList>
    </citation>
    <scope>NUCLEOTIDE SEQUENCE [LARGE SCALE GENOMIC DNA]</scope>
</reference>
<dbReference type="RefSeq" id="YP_010104597.1">
    <property type="nucleotide sequence ID" value="NC_055820.1"/>
</dbReference>
<protein>
    <submittedName>
        <fullName evidence="1">Uncharacterized protein</fullName>
    </submittedName>
</protein>
<evidence type="ECO:0000313" key="1">
    <source>
        <dbReference type="EMBL" id="QGH79261.1"/>
    </source>
</evidence>